<dbReference type="AlphaFoldDB" id="A0A1H3J991"/>
<sequence>MAFRTDIEIARAAKKKPIQEIGAALGIPPEHLLPYGHDKAKVGQGFIDGLKDRPDGKLVLVTAVNPTPAGEGKTTTTVGLGDGLNRIGRNAVVCIREASLGPNFGMKGGAAGGGLAQVVPMEDMNLHFTGDFHAITSAHSLLAAMIDNHIYWGNELDIDIRRVVWRRVVDMNDRALRQITASLGGVANGFPRETGFDITVASEVMAILCLARDLKDLEERLGAMIVAYRRDKTPVYCRDIGAEGAMTVLLKDAMQPNLVQTLENNPAFVHGGPFANIAHGCNSVIATKTALKLADFVVTEAGFGADLGAEKFMNIKCRKAGIAPSVVVVVATVRAMKMNGGVARADLGAENVEAVKAGCANLGRHIENVKGFGVPVVVAINHFVTDTDAEVQAVKDYVEGQDAEAVLSRHWELGSEGSAPLAEAVARLADADTAQFATLYPDAMGLADKIETIATRIYRADGVVLDGKLRAQLKDWEDQGYGDLPVCMAKTQYSFTTDPTLRGAPTGFTIPVREVRLSAGAGFVVAICGEIMTMPGLPKAPAAQSIRLNAAGEIEGLF</sequence>
<organism evidence="9 10">
    <name type="scientific">Citreimonas salinaria</name>
    <dbReference type="NCBI Taxonomy" id="321339"/>
    <lineage>
        <taxon>Bacteria</taxon>
        <taxon>Pseudomonadati</taxon>
        <taxon>Pseudomonadota</taxon>
        <taxon>Alphaproteobacteria</taxon>
        <taxon>Rhodobacterales</taxon>
        <taxon>Roseobacteraceae</taxon>
        <taxon>Citreimonas</taxon>
    </lineage>
</organism>
<dbReference type="SUPFAM" id="SSF52540">
    <property type="entry name" value="P-loop containing nucleoside triphosphate hydrolases"/>
    <property type="match status" value="1"/>
</dbReference>
<dbReference type="RefSeq" id="WP_089882788.1">
    <property type="nucleotide sequence ID" value="NZ_FNPF01000006.1"/>
</dbReference>
<dbReference type="InterPro" id="IPR020628">
    <property type="entry name" value="Formate_THF_ligase_CS"/>
</dbReference>
<dbReference type="InterPro" id="IPR027417">
    <property type="entry name" value="P-loop_NTPase"/>
</dbReference>
<dbReference type="CDD" id="cd00477">
    <property type="entry name" value="FTHFS"/>
    <property type="match status" value="1"/>
</dbReference>
<evidence type="ECO:0000256" key="5">
    <source>
        <dbReference type="ARBA" id="ARBA00022840"/>
    </source>
</evidence>
<dbReference type="EMBL" id="FNPF01000006">
    <property type="protein sequence ID" value="SDY36486.1"/>
    <property type="molecule type" value="Genomic_DNA"/>
</dbReference>
<evidence type="ECO:0000313" key="9">
    <source>
        <dbReference type="EMBL" id="SDY36486.1"/>
    </source>
</evidence>
<dbReference type="Gene3D" id="3.30.1510.10">
    <property type="entry name" value="Domain 2, N(10)-formyltetrahydrofolate synthetase"/>
    <property type="match status" value="1"/>
</dbReference>
<dbReference type="GO" id="GO:0005524">
    <property type="term" value="F:ATP binding"/>
    <property type="evidence" value="ECO:0007669"/>
    <property type="project" value="UniProtKB-UniRule"/>
</dbReference>
<dbReference type="InterPro" id="IPR000559">
    <property type="entry name" value="Formate_THF_ligase"/>
</dbReference>
<dbReference type="FunFam" id="3.10.410.10:FF:000001">
    <property type="entry name" value="Putative formate--tetrahydrofolate ligase"/>
    <property type="match status" value="1"/>
</dbReference>
<evidence type="ECO:0000256" key="2">
    <source>
        <dbReference type="ARBA" id="ARBA00022563"/>
    </source>
</evidence>
<dbReference type="GO" id="GO:0035999">
    <property type="term" value="P:tetrahydrofolate interconversion"/>
    <property type="evidence" value="ECO:0007669"/>
    <property type="project" value="UniProtKB-UniRule"/>
</dbReference>
<dbReference type="HAMAP" id="MF_01543">
    <property type="entry name" value="FTHFS"/>
    <property type="match status" value="1"/>
</dbReference>
<reference evidence="9 10" key="1">
    <citation type="submission" date="2016-10" db="EMBL/GenBank/DDBJ databases">
        <authorList>
            <person name="de Groot N.N."/>
        </authorList>
    </citation>
    <scope>NUCLEOTIDE SEQUENCE [LARGE SCALE GENOMIC DNA]</scope>
    <source>
        <strain evidence="9 10">DSM 26880</strain>
    </source>
</reference>
<dbReference type="PROSITE" id="PS00721">
    <property type="entry name" value="FTHFS_1"/>
    <property type="match status" value="1"/>
</dbReference>
<dbReference type="Proteomes" id="UP000199286">
    <property type="component" value="Unassembled WGS sequence"/>
</dbReference>
<dbReference type="Pfam" id="PF01268">
    <property type="entry name" value="FTHFS"/>
    <property type="match status" value="1"/>
</dbReference>
<evidence type="ECO:0000256" key="7">
    <source>
        <dbReference type="ARBA" id="ARBA00061363"/>
    </source>
</evidence>
<keyword evidence="5 8" id="KW-0067">ATP-binding</keyword>
<evidence type="ECO:0000256" key="6">
    <source>
        <dbReference type="ARBA" id="ARBA00049033"/>
    </source>
</evidence>
<evidence type="ECO:0000256" key="4">
    <source>
        <dbReference type="ARBA" id="ARBA00022741"/>
    </source>
</evidence>
<keyword evidence="4 8" id="KW-0547">Nucleotide-binding</keyword>
<dbReference type="GO" id="GO:0004329">
    <property type="term" value="F:formate-tetrahydrofolate ligase activity"/>
    <property type="evidence" value="ECO:0007669"/>
    <property type="project" value="UniProtKB-UniRule"/>
</dbReference>
<protein>
    <recommendedName>
        <fullName evidence="8">Formate--tetrahydrofolate ligase</fullName>
        <ecNumber evidence="8">6.3.4.3</ecNumber>
    </recommendedName>
    <alternativeName>
        <fullName evidence="8">Formyltetrahydrofolate synthetase</fullName>
        <shortName evidence="8">FHS</shortName>
        <shortName evidence="8">FTHFS</shortName>
    </alternativeName>
</protein>
<keyword evidence="2 8" id="KW-0554">One-carbon metabolism</keyword>
<gene>
    <name evidence="8" type="primary">fhs</name>
    <name evidence="9" type="ORF">SAMN05444340_106139</name>
</gene>
<accession>A0A1H3J991</accession>
<dbReference type="Gene3D" id="3.40.50.300">
    <property type="entry name" value="P-loop containing nucleotide triphosphate hydrolases"/>
    <property type="match status" value="1"/>
</dbReference>
<dbReference type="OrthoDB" id="9761733at2"/>
<name>A0A1H3J991_9RHOB</name>
<dbReference type="Gene3D" id="3.10.410.10">
    <property type="entry name" value="Formyltetrahydrofolate synthetase, domain 3"/>
    <property type="match status" value="1"/>
</dbReference>
<evidence type="ECO:0000256" key="3">
    <source>
        <dbReference type="ARBA" id="ARBA00022598"/>
    </source>
</evidence>
<proteinExistence type="inferred from homology"/>
<dbReference type="EC" id="6.3.4.3" evidence="8"/>
<evidence type="ECO:0000313" key="10">
    <source>
        <dbReference type="Proteomes" id="UP000199286"/>
    </source>
</evidence>
<dbReference type="PROSITE" id="PS00722">
    <property type="entry name" value="FTHFS_2"/>
    <property type="match status" value="1"/>
</dbReference>
<dbReference type="NCBIfam" id="NF010030">
    <property type="entry name" value="PRK13505.1"/>
    <property type="match status" value="1"/>
</dbReference>
<dbReference type="UniPathway" id="UPA00193"/>
<evidence type="ECO:0000256" key="8">
    <source>
        <dbReference type="HAMAP-Rule" id="MF_01543"/>
    </source>
</evidence>
<comment type="similarity">
    <text evidence="7 8">Belongs to the formate--tetrahydrofolate ligase family.</text>
</comment>
<dbReference type="FunFam" id="3.30.1510.10:FF:000001">
    <property type="entry name" value="Formate--tetrahydrofolate ligase"/>
    <property type="match status" value="1"/>
</dbReference>
<comment type="pathway">
    <text evidence="1 8">One-carbon metabolism; tetrahydrofolate interconversion.</text>
</comment>
<keyword evidence="3 8" id="KW-0436">Ligase</keyword>
<keyword evidence="10" id="KW-1185">Reference proteome</keyword>
<comment type="catalytic activity">
    <reaction evidence="6 8">
        <text>(6S)-5,6,7,8-tetrahydrofolate + formate + ATP = (6R)-10-formyltetrahydrofolate + ADP + phosphate</text>
        <dbReference type="Rhea" id="RHEA:20221"/>
        <dbReference type="ChEBI" id="CHEBI:15740"/>
        <dbReference type="ChEBI" id="CHEBI:30616"/>
        <dbReference type="ChEBI" id="CHEBI:43474"/>
        <dbReference type="ChEBI" id="CHEBI:57453"/>
        <dbReference type="ChEBI" id="CHEBI:195366"/>
        <dbReference type="ChEBI" id="CHEBI:456216"/>
        <dbReference type="EC" id="6.3.4.3"/>
    </reaction>
</comment>
<dbReference type="STRING" id="321339.SAMN05444340_106139"/>
<evidence type="ECO:0000256" key="1">
    <source>
        <dbReference type="ARBA" id="ARBA00004777"/>
    </source>
</evidence>
<feature type="binding site" evidence="8">
    <location>
        <begin position="67"/>
        <end position="74"/>
    </location>
    <ligand>
        <name>ATP</name>
        <dbReference type="ChEBI" id="CHEBI:30616"/>
    </ligand>
</feature>